<dbReference type="OrthoDB" id="9894402at2"/>
<comment type="caution">
    <text evidence="3">The sequence shown here is derived from an EMBL/GenBank/DDBJ whole genome shotgun (WGS) entry which is preliminary data.</text>
</comment>
<gene>
    <name evidence="2" type="ORF">ESZ26_17675</name>
    <name evidence="3" type="ORF">ESZ27_17260</name>
</gene>
<organism evidence="3 5">
    <name type="scientific">Colwellia hornerae</name>
    <dbReference type="NCBI Taxonomy" id="89402"/>
    <lineage>
        <taxon>Bacteria</taxon>
        <taxon>Pseudomonadati</taxon>
        <taxon>Pseudomonadota</taxon>
        <taxon>Gammaproteobacteria</taxon>
        <taxon>Alteromonadales</taxon>
        <taxon>Colwelliaceae</taxon>
        <taxon>Colwellia</taxon>
    </lineage>
</organism>
<dbReference type="PROSITE" id="PS51257">
    <property type="entry name" value="PROKAR_LIPOPROTEIN"/>
    <property type="match status" value="1"/>
</dbReference>
<evidence type="ECO:0000313" key="2">
    <source>
        <dbReference type="EMBL" id="TWX54500.1"/>
    </source>
</evidence>
<feature type="chain" id="PRO_5023114885" evidence="1">
    <location>
        <begin position="18"/>
        <end position="119"/>
    </location>
</feature>
<sequence length="119" mass="13273">MKILSLIILSLSFSCAAAEDFLNKYAVDIDNLLISKLLPVNEIDTLTNKFKPSSTLNCAVGSRVYSLDEQLKFKFENGQLRVVSSFISTGNIISYTPLRALSGFAFRPALFKGYYFISE</sequence>
<name>A0A5C6Q387_9GAMM</name>
<evidence type="ECO:0000256" key="1">
    <source>
        <dbReference type="SAM" id="SignalP"/>
    </source>
</evidence>
<evidence type="ECO:0000313" key="5">
    <source>
        <dbReference type="Proteomes" id="UP000321917"/>
    </source>
</evidence>
<dbReference type="Proteomes" id="UP000321917">
    <property type="component" value="Unassembled WGS sequence"/>
</dbReference>
<dbReference type="RefSeq" id="WP_146800935.1">
    <property type="nucleotide sequence ID" value="NZ_VOLP01000034.1"/>
</dbReference>
<proteinExistence type="predicted"/>
<protein>
    <submittedName>
        <fullName evidence="3">Uncharacterized protein</fullName>
    </submittedName>
</protein>
<dbReference type="Proteomes" id="UP000321525">
    <property type="component" value="Unassembled WGS sequence"/>
</dbReference>
<evidence type="ECO:0000313" key="4">
    <source>
        <dbReference type="Proteomes" id="UP000321525"/>
    </source>
</evidence>
<keyword evidence="4" id="KW-1185">Reference proteome</keyword>
<dbReference type="AlphaFoldDB" id="A0A5C6Q387"/>
<feature type="signal peptide" evidence="1">
    <location>
        <begin position="1"/>
        <end position="17"/>
    </location>
</feature>
<evidence type="ECO:0000313" key="3">
    <source>
        <dbReference type="EMBL" id="TWX63280.1"/>
    </source>
</evidence>
<dbReference type="EMBL" id="VOLR01000035">
    <property type="protein sequence ID" value="TWX54500.1"/>
    <property type="molecule type" value="Genomic_DNA"/>
</dbReference>
<reference evidence="3 5" key="1">
    <citation type="submission" date="2019-07" db="EMBL/GenBank/DDBJ databases">
        <title>Genomes of sea-ice associated Colwellia species.</title>
        <authorList>
            <person name="Bowman J.P."/>
        </authorList>
    </citation>
    <scope>NUCLEOTIDE SEQUENCE [LARGE SCALE GENOMIC DNA]</scope>
    <source>
        <strain evidence="2 4">ACAM 607</strain>
        <strain evidence="3 5">IC036</strain>
    </source>
</reference>
<accession>A0A5C6Q387</accession>
<keyword evidence="1" id="KW-0732">Signal</keyword>
<dbReference type="EMBL" id="VOLQ01000047">
    <property type="protein sequence ID" value="TWX63280.1"/>
    <property type="molecule type" value="Genomic_DNA"/>
</dbReference>